<feature type="active site" evidence="7">
    <location>
        <position position="84"/>
    </location>
</feature>
<accession>A0A4R6IIV3</accession>
<dbReference type="RefSeq" id="WP_133556816.1">
    <property type="nucleotide sequence ID" value="NZ_SNWM01000003.1"/>
</dbReference>
<keyword evidence="4 7" id="KW-0949">S-adenosyl-L-methionine</keyword>
<comment type="similarity">
    <text evidence="7">Belongs to the class I-like SAM-binding methyltransferase superfamily. C5-methyltransferase family.</text>
</comment>
<evidence type="ECO:0000256" key="2">
    <source>
        <dbReference type="ARBA" id="ARBA00022603"/>
    </source>
</evidence>
<dbReference type="GO" id="GO:0003886">
    <property type="term" value="F:DNA (cytosine-5-)-methyltransferase activity"/>
    <property type="evidence" value="ECO:0007669"/>
    <property type="project" value="UniProtKB-EC"/>
</dbReference>
<dbReference type="Gene3D" id="3.90.120.10">
    <property type="entry name" value="DNA Methylase, subunit A, domain 2"/>
    <property type="match status" value="1"/>
</dbReference>
<dbReference type="InterPro" id="IPR001525">
    <property type="entry name" value="C5_MeTfrase"/>
</dbReference>
<organism evidence="8 9">
    <name type="scientific">Pedobacter duraquae</name>
    <dbReference type="NCBI Taxonomy" id="425511"/>
    <lineage>
        <taxon>Bacteria</taxon>
        <taxon>Pseudomonadati</taxon>
        <taxon>Bacteroidota</taxon>
        <taxon>Sphingobacteriia</taxon>
        <taxon>Sphingobacteriales</taxon>
        <taxon>Sphingobacteriaceae</taxon>
        <taxon>Pedobacter</taxon>
    </lineage>
</organism>
<evidence type="ECO:0000256" key="3">
    <source>
        <dbReference type="ARBA" id="ARBA00022679"/>
    </source>
</evidence>
<dbReference type="PANTHER" id="PTHR10629">
    <property type="entry name" value="CYTOSINE-SPECIFIC METHYLTRANSFERASE"/>
    <property type="match status" value="1"/>
</dbReference>
<evidence type="ECO:0000256" key="5">
    <source>
        <dbReference type="ARBA" id="ARBA00022747"/>
    </source>
</evidence>
<evidence type="ECO:0000256" key="6">
    <source>
        <dbReference type="ARBA" id="ARBA00047422"/>
    </source>
</evidence>
<dbReference type="InterPro" id="IPR018117">
    <property type="entry name" value="C5_DNA_meth_AS"/>
</dbReference>
<comment type="caution">
    <text evidence="8">The sequence shown here is derived from an EMBL/GenBank/DDBJ whole genome shotgun (WGS) entry which is preliminary data.</text>
</comment>
<keyword evidence="9" id="KW-1185">Reference proteome</keyword>
<sequence length="302" mass="34250">MQINLNLKYKPTAKGYFSGAAGMELGLQAAGVTMIQSLDLDANAIECLKLNPHYIDHKVLHQDIKDITVLSQDRSDILVGTYPCTKYSTIANISGTRTGDDLFLHFLRHVAIEQPEVYVLENVPGMKKFPVVMEAMSKLPGYYVNIFCPVNALNWLPQRRERLIMIGTRKPFSISAPTQSKNRIKMSDILEKDPVYKMNQSVIDRINGKYRDLPIVVDPSDPGSYAPTCVAHYAKDMGTRLVKDKNAEYGVRPFTVREYARLQGFPDDYIFPEKRSSYQLIGNAVPCHMGEWIGTELMRYFN</sequence>
<evidence type="ECO:0000313" key="8">
    <source>
        <dbReference type="EMBL" id="TDO21922.1"/>
    </source>
</evidence>
<dbReference type="Proteomes" id="UP000295499">
    <property type="component" value="Unassembled WGS sequence"/>
</dbReference>
<keyword evidence="3 7" id="KW-0808">Transferase</keyword>
<evidence type="ECO:0000313" key="9">
    <source>
        <dbReference type="Proteomes" id="UP000295499"/>
    </source>
</evidence>
<dbReference type="EMBL" id="SNWM01000003">
    <property type="protein sequence ID" value="TDO21922.1"/>
    <property type="molecule type" value="Genomic_DNA"/>
</dbReference>
<protein>
    <recommendedName>
        <fullName evidence="1">DNA (cytosine-5-)-methyltransferase</fullName>
        <ecNumber evidence="1">2.1.1.37</ecNumber>
    </recommendedName>
</protein>
<dbReference type="SUPFAM" id="SSF53335">
    <property type="entry name" value="S-adenosyl-L-methionine-dependent methyltransferases"/>
    <property type="match status" value="1"/>
</dbReference>
<dbReference type="Gene3D" id="3.40.50.150">
    <property type="entry name" value="Vaccinia Virus protein VP39"/>
    <property type="match status" value="1"/>
</dbReference>
<dbReference type="InterPro" id="IPR050390">
    <property type="entry name" value="C5-Methyltransferase"/>
</dbReference>
<dbReference type="PROSITE" id="PS51679">
    <property type="entry name" value="SAM_MT_C5"/>
    <property type="match status" value="1"/>
</dbReference>
<dbReference type="GO" id="GO:0003677">
    <property type="term" value="F:DNA binding"/>
    <property type="evidence" value="ECO:0007669"/>
    <property type="project" value="TreeGrafter"/>
</dbReference>
<dbReference type="AlphaFoldDB" id="A0A4R6IIV3"/>
<name>A0A4R6IIV3_9SPHI</name>
<comment type="catalytic activity">
    <reaction evidence="6">
        <text>a 2'-deoxycytidine in DNA + S-adenosyl-L-methionine = a 5-methyl-2'-deoxycytidine in DNA + S-adenosyl-L-homocysteine + H(+)</text>
        <dbReference type="Rhea" id="RHEA:13681"/>
        <dbReference type="Rhea" id="RHEA-COMP:11369"/>
        <dbReference type="Rhea" id="RHEA-COMP:11370"/>
        <dbReference type="ChEBI" id="CHEBI:15378"/>
        <dbReference type="ChEBI" id="CHEBI:57856"/>
        <dbReference type="ChEBI" id="CHEBI:59789"/>
        <dbReference type="ChEBI" id="CHEBI:85452"/>
        <dbReference type="ChEBI" id="CHEBI:85454"/>
        <dbReference type="EC" id="2.1.1.37"/>
    </reaction>
</comment>
<dbReference type="PRINTS" id="PR00105">
    <property type="entry name" value="C5METTRFRASE"/>
</dbReference>
<keyword evidence="5" id="KW-0680">Restriction system</keyword>
<dbReference type="PROSITE" id="PS00094">
    <property type="entry name" value="C5_MTASE_1"/>
    <property type="match status" value="1"/>
</dbReference>
<dbReference type="InterPro" id="IPR029063">
    <property type="entry name" value="SAM-dependent_MTases_sf"/>
</dbReference>
<dbReference type="GO" id="GO:0044027">
    <property type="term" value="P:negative regulation of gene expression via chromosomal CpG island methylation"/>
    <property type="evidence" value="ECO:0007669"/>
    <property type="project" value="TreeGrafter"/>
</dbReference>
<dbReference type="EC" id="2.1.1.37" evidence="1"/>
<evidence type="ECO:0000256" key="1">
    <source>
        <dbReference type="ARBA" id="ARBA00011975"/>
    </source>
</evidence>
<dbReference type="PANTHER" id="PTHR10629:SF52">
    <property type="entry name" value="DNA (CYTOSINE-5)-METHYLTRANSFERASE 1"/>
    <property type="match status" value="1"/>
</dbReference>
<dbReference type="GO" id="GO:0032259">
    <property type="term" value="P:methylation"/>
    <property type="evidence" value="ECO:0007669"/>
    <property type="project" value="UniProtKB-KW"/>
</dbReference>
<dbReference type="OrthoDB" id="32195at2"/>
<evidence type="ECO:0000256" key="4">
    <source>
        <dbReference type="ARBA" id="ARBA00022691"/>
    </source>
</evidence>
<evidence type="ECO:0000256" key="7">
    <source>
        <dbReference type="PROSITE-ProRule" id="PRU01016"/>
    </source>
</evidence>
<dbReference type="GO" id="GO:0009307">
    <property type="term" value="P:DNA restriction-modification system"/>
    <property type="evidence" value="ECO:0007669"/>
    <property type="project" value="UniProtKB-KW"/>
</dbReference>
<proteinExistence type="inferred from homology"/>
<reference evidence="8 9" key="1">
    <citation type="submission" date="2019-03" db="EMBL/GenBank/DDBJ databases">
        <title>Genomic Encyclopedia of Archaeal and Bacterial Type Strains, Phase II (KMG-II): from individual species to whole genera.</title>
        <authorList>
            <person name="Goeker M."/>
        </authorList>
    </citation>
    <scope>NUCLEOTIDE SEQUENCE [LARGE SCALE GENOMIC DNA]</scope>
    <source>
        <strain evidence="8 9">DSM 19034</strain>
    </source>
</reference>
<dbReference type="Pfam" id="PF00145">
    <property type="entry name" value="DNA_methylase"/>
    <property type="match status" value="1"/>
</dbReference>
<keyword evidence="2 7" id="KW-0489">Methyltransferase</keyword>
<gene>
    <name evidence="8" type="ORF">CLV32_3030</name>
</gene>